<evidence type="ECO:0000256" key="2">
    <source>
        <dbReference type="SAM" id="SignalP"/>
    </source>
</evidence>
<gene>
    <name evidence="3" type="ORF">T310_10263</name>
</gene>
<dbReference type="PANTHER" id="PTHR40640">
    <property type="entry name" value="ANCHORED GLYCOPROTEIN, PUTATIVE (AFU_ORTHOLOGUE AFUA_8G04860)-RELATED"/>
    <property type="match status" value="1"/>
</dbReference>
<dbReference type="OrthoDB" id="4991875at2759"/>
<dbReference type="EMBL" id="LASV01000821">
    <property type="protein sequence ID" value="KKA16161.1"/>
    <property type="molecule type" value="Genomic_DNA"/>
</dbReference>
<feature type="chain" id="PRO_5002481624" description="GPI anchored protein" evidence="2">
    <location>
        <begin position="18"/>
        <end position="221"/>
    </location>
</feature>
<evidence type="ECO:0000256" key="1">
    <source>
        <dbReference type="SAM" id="MobiDB-lite"/>
    </source>
</evidence>
<dbReference type="AlphaFoldDB" id="A0A0F4YDZ2"/>
<evidence type="ECO:0000313" key="4">
    <source>
        <dbReference type="Proteomes" id="UP000053958"/>
    </source>
</evidence>
<sequence>MRSISLLCLALLGCAAAQSSTVTLLLMGLDPTDMEASVVGSDSTATTYNIQCRSGSQNPLCDEWPTDGLTLVEGPSTVAFTMTGLPDGESADLHCHLYGTTSASCVQSVGGPVSWSGMYTAHFGSHVLASLFVPVAAEASATSAASTGATPTAPTTTPTTFASSASLSAASSASTSSRASSVPAATGTVTSTSSSKAGAPQVTGHAWAVGGAAMALALAAM</sequence>
<evidence type="ECO:0000313" key="3">
    <source>
        <dbReference type="EMBL" id="KKA16161.1"/>
    </source>
</evidence>
<reference evidence="3 4" key="1">
    <citation type="submission" date="2015-04" db="EMBL/GenBank/DDBJ databases">
        <authorList>
            <person name="Heijne W.H."/>
            <person name="Fedorova N.D."/>
            <person name="Nierman W.C."/>
            <person name="Vollebregt A.W."/>
            <person name="Zhao Z."/>
            <person name="Wu L."/>
            <person name="Kumar M."/>
            <person name="Stam H."/>
            <person name="van den Berg M.A."/>
            <person name="Pel H.J."/>
        </authorList>
    </citation>
    <scope>NUCLEOTIDE SEQUENCE [LARGE SCALE GENOMIC DNA]</scope>
    <source>
        <strain evidence="3 4">CBS 393.64</strain>
    </source>
</reference>
<organism evidence="3 4">
    <name type="scientific">Rasamsonia emersonii (strain ATCC 16479 / CBS 393.64 / IMI 116815)</name>
    <dbReference type="NCBI Taxonomy" id="1408163"/>
    <lineage>
        <taxon>Eukaryota</taxon>
        <taxon>Fungi</taxon>
        <taxon>Dikarya</taxon>
        <taxon>Ascomycota</taxon>
        <taxon>Pezizomycotina</taxon>
        <taxon>Eurotiomycetes</taxon>
        <taxon>Eurotiomycetidae</taxon>
        <taxon>Eurotiales</taxon>
        <taxon>Trichocomaceae</taxon>
        <taxon>Rasamsonia</taxon>
    </lineage>
</organism>
<proteinExistence type="predicted"/>
<dbReference type="Proteomes" id="UP000053958">
    <property type="component" value="Unassembled WGS sequence"/>
</dbReference>
<comment type="caution">
    <text evidence="3">The sequence shown here is derived from an EMBL/GenBank/DDBJ whole genome shotgun (WGS) entry which is preliminary data.</text>
</comment>
<keyword evidence="2" id="KW-0732">Signal</keyword>
<protein>
    <recommendedName>
        <fullName evidence="5">GPI anchored protein</fullName>
    </recommendedName>
</protein>
<dbReference type="PANTHER" id="PTHR40640:SF1">
    <property type="entry name" value="ANCHORED GLYCOPROTEIN, PUTATIVE (AFU_ORTHOLOGUE AFUA_8G04860)-RELATED"/>
    <property type="match status" value="1"/>
</dbReference>
<evidence type="ECO:0008006" key="5">
    <source>
        <dbReference type="Google" id="ProtNLM"/>
    </source>
</evidence>
<dbReference type="RefSeq" id="XP_013322773.1">
    <property type="nucleotide sequence ID" value="XM_013467319.1"/>
</dbReference>
<name>A0A0F4YDZ2_RASE3</name>
<accession>A0A0F4YDZ2</accession>
<feature type="compositionally biased region" description="Low complexity" evidence="1">
    <location>
        <begin position="178"/>
        <end position="199"/>
    </location>
</feature>
<dbReference type="GeneID" id="25313333"/>
<feature type="region of interest" description="Disordered" evidence="1">
    <location>
        <begin position="178"/>
        <end position="200"/>
    </location>
</feature>
<feature type="signal peptide" evidence="2">
    <location>
        <begin position="1"/>
        <end position="17"/>
    </location>
</feature>
<keyword evidence="4" id="KW-1185">Reference proteome</keyword>